<sequence length="145" mass="16539">MSFTYLSSRLTLAYKLLIPIVTLLGLGIYMVLMLTQHWPLELHGVVALFSFVVWLLFVLLFSLKIRHIAYNDSFIRIKNYGPWIQIPNSEYILLDSGSLPGLYQFRVLTGEYLFLASYFGTLAAQFRQGGEPVSVTIARRTLTKA</sequence>
<keyword evidence="1" id="KW-0812">Transmembrane</keyword>
<proteinExistence type="predicted"/>
<gene>
    <name evidence="2" type="ORF">GCM10022407_39450</name>
</gene>
<comment type="caution">
    <text evidence="2">The sequence shown here is derived from an EMBL/GenBank/DDBJ whole genome shotgun (WGS) entry which is preliminary data.</text>
</comment>
<dbReference type="RefSeq" id="WP_345127201.1">
    <property type="nucleotide sequence ID" value="NZ_BAABDI010000042.1"/>
</dbReference>
<evidence type="ECO:0008006" key="4">
    <source>
        <dbReference type="Google" id="ProtNLM"/>
    </source>
</evidence>
<protein>
    <recommendedName>
        <fullName evidence="4">PH domain-containing protein</fullName>
    </recommendedName>
</protein>
<reference evidence="3" key="1">
    <citation type="journal article" date="2019" name="Int. J. Syst. Evol. Microbiol.">
        <title>The Global Catalogue of Microorganisms (GCM) 10K type strain sequencing project: providing services to taxonomists for standard genome sequencing and annotation.</title>
        <authorList>
            <consortium name="The Broad Institute Genomics Platform"/>
            <consortium name="The Broad Institute Genome Sequencing Center for Infectious Disease"/>
            <person name="Wu L."/>
            <person name="Ma J."/>
        </authorList>
    </citation>
    <scope>NUCLEOTIDE SEQUENCE [LARGE SCALE GENOMIC DNA]</scope>
    <source>
        <strain evidence="3">JCM 17217</strain>
    </source>
</reference>
<dbReference type="EMBL" id="BAABDI010000042">
    <property type="protein sequence ID" value="GAA3991119.1"/>
    <property type="molecule type" value="Genomic_DNA"/>
</dbReference>
<organism evidence="2 3">
    <name type="scientific">Hymenobacter antarcticus</name>
    <dbReference type="NCBI Taxonomy" id="486270"/>
    <lineage>
        <taxon>Bacteria</taxon>
        <taxon>Pseudomonadati</taxon>
        <taxon>Bacteroidota</taxon>
        <taxon>Cytophagia</taxon>
        <taxon>Cytophagales</taxon>
        <taxon>Hymenobacteraceae</taxon>
        <taxon>Hymenobacter</taxon>
    </lineage>
</organism>
<evidence type="ECO:0000313" key="2">
    <source>
        <dbReference type="EMBL" id="GAA3991119.1"/>
    </source>
</evidence>
<feature type="transmembrane region" description="Helical" evidence="1">
    <location>
        <begin position="44"/>
        <end position="63"/>
    </location>
</feature>
<evidence type="ECO:0000256" key="1">
    <source>
        <dbReference type="SAM" id="Phobius"/>
    </source>
</evidence>
<dbReference type="Proteomes" id="UP001501556">
    <property type="component" value="Unassembled WGS sequence"/>
</dbReference>
<keyword evidence="1" id="KW-1133">Transmembrane helix</keyword>
<feature type="transmembrane region" description="Helical" evidence="1">
    <location>
        <begin position="12"/>
        <end position="32"/>
    </location>
</feature>
<keyword evidence="3" id="KW-1185">Reference proteome</keyword>
<name>A0ABP7R2R1_9BACT</name>
<accession>A0ABP7R2R1</accession>
<keyword evidence="1" id="KW-0472">Membrane</keyword>
<evidence type="ECO:0000313" key="3">
    <source>
        <dbReference type="Proteomes" id="UP001501556"/>
    </source>
</evidence>